<keyword evidence="1" id="KW-0812">Transmembrane</keyword>
<name>A0ABQ5ZZW6_9PROT</name>
<comment type="caution">
    <text evidence="2">The sequence shown here is derived from an EMBL/GenBank/DDBJ whole genome shotgun (WGS) entry which is preliminary data.</text>
</comment>
<evidence type="ECO:0000313" key="3">
    <source>
        <dbReference type="Proteomes" id="UP001156641"/>
    </source>
</evidence>
<accession>A0ABQ5ZZW6</accession>
<evidence type="ECO:0000313" key="2">
    <source>
        <dbReference type="EMBL" id="GLR65751.1"/>
    </source>
</evidence>
<dbReference type="EMBL" id="BSOS01000007">
    <property type="protein sequence ID" value="GLR65751.1"/>
    <property type="molecule type" value="Genomic_DNA"/>
</dbReference>
<reference evidence="3" key="1">
    <citation type="journal article" date="2019" name="Int. J. Syst. Evol. Microbiol.">
        <title>The Global Catalogue of Microorganisms (GCM) 10K type strain sequencing project: providing services to taxonomists for standard genome sequencing and annotation.</title>
        <authorList>
            <consortium name="The Broad Institute Genomics Platform"/>
            <consortium name="The Broad Institute Genome Sequencing Center for Infectious Disease"/>
            <person name="Wu L."/>
            <person name="Ma J."/>
        </authorList>
    </citation>
    <scope>NUCLEOTIDE SEQUENCE [LARGE SCALE GENOMIC DNA]</scope>
    <source>
        <strain evidence="3">NBRC 112502</strain>
    </source>
</reference>
<keyword evidence="3" id="KW-1185">Reference proteome</keyword>
<dbReference type="Proteomes" id="UP001156641">
    <property type="component" value="Unassembled WGS sequence"/>
</dbReference>
<evidence type="ECO:0000256" key="1">
    <source>
        <dbReference type="SAM" id="Phobius"/>
    </source>
</evidence>
<feature type="transmembrane region" description="Helical" evidence="1">
    <location>
        <begin position="35"/>
        <end position="53"/>
    </location>
</feature>
<feature type="transmembrane region" description="Helical" evidence="1">
    <location>
        <begin position="12"/>
        <end position="29"/>
    </location>
</feature>
<protein>
    <submittedName>
        <fullName evidence="2">Uncharacterized protein</fullName>
    </submittedName>
</protein>
<keyword evidence="1" id="KW-1133">Transmembrane helix</keyword>
<sequence length="55" mass="5476">MKALFKTLFGSARTIAVAAGAVFLAVLALHGPVPGLAGAVFPAAMLAGAAYLARY</sequence>
<gene>
    <name evidence="2" type="ORF">GCM10010909_04290</name>
</gene>
<proteinExistence type="predicted"/>
<organism evidence="2 3">
    <name type="scientific">Acidocella aquatica</name>
    <dbReference type="NCBI Taxonomy" id="1922313"/>
    <lineage>
        <taxon>Bacteria</taxon>
        <taxon>Pseudomonadati</taxon>
        <taxon>Pseudomonadota</taxon>
        <taxon>Alphaproteobacteria</taxon>
        <taxon>Acetobacterales</taxon>
        <taxon>Acidocellaceae</taxon>
        <taxon>Acidocella</taxon>
    </lineage>
</organism>
<keyword evidence="1" id="KW-0472">Membrane</keyword>
<dbReference type="RefSeq" id="WP_284256274.1">
    <property type="nucleotide sequence ID" value="NZ_BSOS01000007.1"/>
</dbReference>